<dbReference type="CTD" id="20326972"/>
<dbReference type="InterPro" id="IPR035076">
    <property type="entry name" value="Toxin/TOLIP"/>
</dbReference>
<evidence type="ECO:0000313" key="2">
    <source>
        <dbReference type="EMBL" id="KER32439.1"/>
    </source>
</evidence>
<dbReference type="SUPFAM" id="SSF57302">
    <property type="entry name" value="Snake toxin-like"/>
    <property type="match status" value="1"/>
</dbReference>
<dbReference type="Pfam" id="PF00087">
    <property type="entry name" value="Toxin_TOLIP"/>
    <property type="match status" value="1"/>
</dbReference>
<dbReference type="Gene3D" id="2.10.60.10">
    <property type="entry name" value="CD59"/>
    <property type="match status" value="1"/>
</dbReference>
<proteinExistence type="predicted"/>
<organism evidence="2 3">
    <name type="scientific">Opisthorchis viverrini</name>
    <name type="common">Southeast Asian liver fluke</name>
    <dbReference type="NCBI Taxonomy" id="6198"/>
    <lineage>
        <taxon>Eukaryota</taxon>
        <taxon>Metazoa</taxon>
        <taxon>Spiralia</taxon>
        <taxon>Lophotrochozoa</taxon>
        <taxon>Platyhelminthes</taxon>
        <taxon>Trematoda</taxon>
        <taxon>Digenea</taxon>
        <taxon>Opisthorchiida</taxon>
        <taxon>Opisthorchiata</taxon>
        <taxon>Opisthorchiidae</taxon>
        <taxon>Opisthorchis</taxon>
    </lineage>
</organism>
<dbReference type="RefSeq" id="XP_009163846.1">
    <property type="nucleotide sequence ID" value="XM_009165582.1"/>
</dbReference>
<feature type="non-terminal residue" evidence="2">
    <location>
        <position position="1"/>
    </location>
</feature>
<dbReference type="GeneID" id="20326972"/>
<keyword evidence="3" id="KW-1185">Reference proteome</keyword>
<dbReference type="OrthoDB" id="6083863at2759"/>
<dbReference type="Proteomes" id="UP000054324">
    <property type="component" value="Unassembled WGS sequence"/>
</dbReference>
<dbReference type="InterPro" id="IPR045860">
    <property type="entry name" value="Snake_toxin-like_sf"/>
</dbReference>
<accession>A0A075AIY4</accession>
<reference evidence="2 3" key="1">
    <citation type="submission" date="2013-11" db="EMBL/GenBank/DDBJ databases">
        <title>Opisthorchis viverrini - life in the bile duct.</title>
        <authorList>
            <person name="Young N.D."/>
            <person name="Nagarajan N."/>
            <person name="Lin S.J."/>
            <person name="Korhonen P.K."/>
            <person name="Jex A.R."/>
            <person name="Hall R.S."/>
            <person name="Safavi-Hemami H."/>
            <person name="Kaewkong W."/>
            <person name="Bertrand D."/>
            <person name="Gao S."/>
            <person name="Seet Q."/>
            <person name="Wongkham S."/>
            <person name="Teh B.T."/>
            <person name="Wongkham C."/>
            <person name="Intapan P.M."/>
            <person name="Maleewong W."/>
            <person name="Yang X."/>
            <person name="Hu M."/>
            <person name="Wang Z."/>
            <person name="Hofmann A."/>
            <person name="Sternberg P.W."/>
            <person name="Tan P."/>
            <person name="Wang J."/>
            <person name="Gasser R.B."/>
        </authorList>
    </citation>
    <scope>NUCLEOTIDE SEQUENCE [LARGE SCALE GENOMIC DNA]</scope>
</reference>
<protein>
    <recommendedName>
        <fullName evidence="1">Snake toxin/toxin-like domain-containing protein</fullName>
    </recommendedName>
</protein>
<feature type="domain" description="Snake toxin/toxin-like" evidence="1">
    <location>
        <begin position="54"/>
        <end position="124"/>
    </location>
</feature>
<dbReference type="AlphaFoldDB" id="A0A075AIY4"/>
<dbReference type="EMBL" id="KL596634">
    <property type="protein sequence ID" value="KER32439.1"/>
    <property type="molecule type" value="Genomic_DNA"/>
</dbReference>
<gene>
    <name evidence="2" type="ORF">T265_12804</name>
</gene>
<evidence type="ECO:0000259" key="1">
    <source>
        <dbReference type="Pfam" id="PF00087"/>
    </source>
</evidence>
<evidence type="ECO:0000313" key="3">
    <source>
        <dbReference type="Proteomes" id="UP000054324"/>
    </source>
</evidence>
<name>A0A075AIY4_OPIVI</name>
<sequence>VDGQTTRRLLNLFSLQTLNPVAFLEIDHTRTHRMNCLLLLCLLAIGIHSAAAIKCYSCANCPIPWNPRGVESKDKCTYCMSVQTKISDMVKHVAKSCVNTCVESDTLMNGNGLLTECCKTDLCNKGHQRTFGPMLLILTGTAAVAENSSTAHDRFRPPWDSSGRRSPRVSVNPMFYLKPNCTKLANIHSSAN</sequence>
<dbReference type="KEGG" id="ovi:T265_12804"/>
<dbReference type="CDD" id="cd00117">
    <property type="entry name" value="TFP"/>
    <property type="match status" value="1"/>
</dbReference>